<dbReference type="PANTHER" id="PTHR30222:SF17">
    <property type="entry name" value="SPERMIDINE_PUTRESCINE-BINDING PERIPLASMIC PROTEIN"/>
    <property type="match status" value="1"/>
</dbReference>
<comment type="caution">
    <text evidence="7">The sequence shown here is derived from an EMBL/GenBank/DDBJ whole genome shotgun (WGS) entry which is preliminary data.</text>
</comment>
<feature type="binding site" evidence="5">
    <location>
        <position position="42"/>
    </location>
    <ligand>
        <name>spermidine</name>
        <dbReference type="ChEBI" id="CHEBI:57834"/>
    </ligand>
</feature>
<dbReference type="SUPFAM" id="SSF53850">
    <property type="entry name" value="Periplasmic binding protein-like II"/>
    <property type="match status" value="1"/>
</dbReference>
<dbReference type="AlphaFoldDB" id="A0A2T0BAT5"/>
<dbReference type="EMBL" id="PVXQ01000038">
    <property type="protein sequence ID" value="PRR81009.1"/>
    <property type="molecule type" value="Genomic_DNA"/>
</dbReference>
<organism evidence="7 8">
    <name type="scientific">Clostridium vincentii</name>
    <dbReference type="NCBI Taxonomy" id="52704"/>
    <lineage>
        <taxon>Bacteria</taxon>
        <taxon>Bacillati</taxon>
        <taxon>Bacillota</taxon>
        <taxon>Clostridia</taxon>
        <taxon>Eubacteriales</taxon>
        <taxon>Clostridiaceae</taxon>
        <taxon>Clostridium</taxon>
    </lineage>
</organism>
<dbReference type="InterPro" id="IPR006059">
    <property type="entry name" value="SBP"/>
</dbReference>
<dbReference type="PANTHER" id="PTHR30222">
    <property type="entry name" value="SPERMIDINE/PUTRESCINE-BINDING PERIPLASMIC PROTEIN"/>
    <property type="match status" value="1"/>
</dbReference>
<dbReference type="GO" id="GO:0042597">
    <property type="term" value="C:periplasmic space"/>
    <property type="evidence" value="ECO:0007669"/>
    <property type="project" value="UniProtKB-SubCell"/>
</dbReference>
<reference evidence="7 8" key="1">
    <citation type="submission" date="2018-03" db="EMBL/GenBank/DDBJ databases">
        <title>Genome sequence of Clostridium vincentii DSM 10228.</title>
        <authorList>
            <person name="Poehlein A."/>
            <person name="Daniel R."/>
        </authorList>
    </citation>
    <scope>NUCLEOTIDE SEQUENCE [LARGE SCALE GENOMIC DNA]</scope>
    <source>
        <strain evidence="7 8">DSM 10228</strain>
    </source>
</reference>
<keyword evidence="4" id="KW-0574">Periplasm</keyword>
<dbReference type="GO" id="GO:0019808">
    <property type="term" value="F:polyamine binding"/>
    <property type="evidence" value="ECO:0007669"/>
    <property type="project" value="InterPro"/>
</dbReference>
<feature type="binding site" evidence="5">
    <location>
        <position position="91"/>
    </location>
    <ligand>
        <name>spermidine</name>
        <dbReference type="ChEBI" id="CHEBI:57834"/>
    </ligand>
</feature>
<accession>A0A2T0BAT5</accession>
<evidence type="ECO:0000256" key="6">
    <source>
        <dbReference type="SAM" id="SignalP"/>
    </source>
</evidence>
<dbReference type="OrthoDB" id="9769319at2"/>
<proteinExistence type="predicted"/>
<evidence type="ECO:0000256" key="1">
    <source>
        <dbReference type="ARBA" id="ARBA00004418"/>
    </source>
</evidence>
<feature type="signal peptide" evidence="6">
    <location>
        <begin position="1"/>
        <end position="25"/>
    </location>
</feature>
<keyword evidence="8" id="KW-1185">Reference proteome</keyword>
<dbReference type="Gene3D" id="3.40.190.10">
    <property type="entry name" value="Periplasmic binding protein-like II"/>
    <property type="match status" value="2"/>
</dbReference>
<dbReference type="GO" id="GO:0015846">
    <property type="term" value="P:polyamine transport"/>
    <property type="evidence" value="ECO:0007669"/>
    <property type="project" value="InterPro"/>
</dbReference>
<sequence>MSKKPVKKMLAFAMVAVLASTAVVGCGKSSSQEELNVFNWTEYIPSSVIVKFEEETGIKVNYSTYSSNEECLAKVESSAEGTYDVIVPSDYMVTIMKEKGLLEELNKDNITNFSNVSDVYLNKEFDKDNKYSVPFDAGAALLAVDTAVVKDNITSYNDLLNPNYANSLVVLDDQRALIGIALKALGYSLNETDDAKLAEAKVYLENLKPNIKAYDSDSPKTLLINGEASIGFLWNAECALAMDEKSSIKPVYPKEGMYLFIDSFAIPKGSKNKDNAEKFIDFLLSPEISKMVTDEFPYKNVNNAAYESLEESYKNNGASNVPDEEMAKGEFVIDVGDATTKFDKLWAEVK</sequence>
<protein>
    <submittedName>
        <fullName evidence="7">Spermidine/putrescine-binding periplasmic protein</fullName>
    </submittedName>
</protein>
<evidence type="ECO:0000256" key="2">
    <source>
        <dbReference type="ARBA" id="ARBA00022448"/>
    </source>
</evidence>
<evidence type="ECO:0000313" key="7">
    <source>
        <dbReference type="EMBL" id="PRR81009.1"/>
    </source>
</evidence>
<evidence type="ECO:0000256" key="3">
    <source>
        <dbReference type="ARBA" id="ARBA00022729"/>
    </source>
</evidence>
<dbReference type="Pfam" id="PF13416">
    <property type="entry name" value="SBP_bac_8"/>
    <property type="match status" value="1"/>
</dbReference>
<dbReference type="PROSITE" id="PS51257">
    <property type="entry name" value="PROKAR_LIPOPROTEIN"/>
    <property type="match status" value="1"/>
</dbReference>
<dbReference type="RefSeq" id="WP_106060766.1">
    <property type="nucleotide sequence ID" value="NZ_PVXQ01000038.1"/>
</dbReference>
<evidence type="ECO:0000313" key="8">
    <source>
        <dbReference type="Proteomes" id="UP000239471"/>
    </source>
</evidence>
<feature type="chain" id="PRO_5038378010" evidence="6">
    <location>
        <begin position="26"/>
        <end position="350"/>
    </location>
</feature>
<evidence type="ECO:0000256" key="4">
    <source>
        <dbReference type="ARBA" id="ARBA00022764"/>
    </source>
</evidence>
<dbReference type="PRINTS" id="PR00909">
    <property type="entry name" value="SPERMDNBNDNG"/>
</dbReference>
<dbReference type="InterPro" id="IPR001188">
    <property type="entry name" value="Sperm_putr-bd"/>
</dbReference>
<evidence type="ECO:0000256" key="5">
    <source>
        <dbReference type="PIRSR" id="PIRSR019574-1"/>
    </source>
</evidence>
<gene>
    <name evidence="7" type="primary">potD_2</name>
    <name evidence="7" type="ORF">CLVI_28470</name>
</gene>
<dbReference type="Proteomes" id="UP000239471">
    <property type="component" value="Unassembled WGS sequence"/>
</dbReference>
<dbReference type="PIRSF" id="PIRSF019574">
    <property type="entry name" value="Periplasmic_polyamine_BP"/>
    <property type="match status" value="1"/>
</dbReference>
<keyword evidence="3 6" id="KW-0732">Signal</keyword>
<comment type="subcellular location">
    <subcellularLocation>
        <location evidence="1">Periplasm</location>
    </subcellularLocation>
</comment>
<keyword evidence="2" id="KW-0813">Transport</keyword>
<dbReference type="CDD" id="cd13590">
    <property type="entry name" value="PBP2_PotD_PotF_like"/>
    <property type="match status" value="1"/>
</dbReference>
<name>A0A2T0BAT5_9CLOT</name>